<evidence type="ECO:0000256" key="1">
    <source>
        <dbReference type="ARBA" id="ARBA00001971"/>
    </source>
</evidence>
<dbReference type="Proteomes" id="UP000781932">
    <property type="component" value="Unassembled WGS sequence"/>
</dbReference>
<dbReference type="GO" id="GO:0005506">
    <property type="term" value="F:iron ion binding"/>
    <property type="evidence" value="ECO:0007669"/>
    <property type="project" value="InterPro"/>
</dbReference>
<comment type="similarity">
    <text evidence="3">Belongs to the cytochrome P450 family.</text>
</comment>
<feature type="transmembrane region" description="Helical" evidence="16">
    <location>
        <begin position="21"/>
        <end position="44"/>
    </location>
</feature>
<feature type="region of interest" description="Disordered" evidence="15">
    <location>
        <begin position="114"/>
        <end position="179"/>
    </location>
</feature>
<evidence type="ECO:0000256" key="9">
    <source>
        <dbReference type="ARBA" id="ARBA00023004"/>
    </source>
</evidence>
<sequence>MASFAVTAYAALSQTPKVEDALSGIFGSISLTAWICLLLPQLIANYKAQSADGLSMGFLIIWLLGDVTNLLGALFTHLAPTAVALASYFCFADLILISQCVYYNTRNARRNARRRSSAAVTATGAAAAPTEHEPLLAPANNRRRSSSAGLPGSHRRHAVHHESSLDPLRKMVTGEDETPDSNPWLHNTLSILAVYLVGAAGWFVSYKVGAWDSPDAEVGAPSEVEGVWESVGLGLGYISAVCYLCARIPQIVKNYREKSCEGLALLFFLLSLTGNFTYGASLVAFKQDKAYLLNALPWLLGSLGTIAEDFIIFAQFHLYTPRRGAKTSDQASVTVLGQTMVIVNDAKIAFELLEKRSAKYSSRPFQLFSGEMVGFGNMLGLVPYNDRFRRHRTNIAKTIGTRGPASQYQQLQEAESGHLLLRILDKPDGLFDHIQKLAGSVILKMTYGYNSEPFGSDYLVEAIAQVTHEFEKAVVPGAFMVDLFPWLRYLPEWFPGTGWKQTAKEWRAHLDAVIEKPFAFVKHQMAESKHDVDSSILGQLLSDEDQTAEDEFTAKWTALSLYTGGTDTTVSSVACFFLAMSVYPDVQRKAQAEIDEVIGRERLPTFSDRPNLPYVGAVVKEVLRWHPVAPMSLPHAASEDDTIEGYFIPKNALILTNIWHFTHDPDVYQSPEDFRPERFLSTEGRTPETDPQKFVFGFGRRICPGRILADDALFITVAQALSTLNIGKRVINALEEMSKTFRDALLATRKLNLRYIWIDSLCIIQDSEEDWREQAALMTQVYSNAFINITAAYARDGTHGCFVERDITDVKPIEVCVEWGPRPGAFHVVNLNSMEDDVDFSPLHQRAWVVQERLLARRNLHCCKSQLFWECNEMKANESFPDGLMLPIAIDGDWVGMASALDKQFTHEETKRKRLLALKQAPVHIGFEYHHLWDDIVSRYSPCGLTFATDKLVALSGLALRMHQFMKCRYLAGLWEDHLSYQLLWEGHNDVQPLRKPEVYVAPSWSWASVNGAVTKVAQVRFPDNRYWGIFAGGRRIGKADHFRNFS</sequence>
<dbReference type="InterPro" id="IPR001128">
    <property type="entry name" value="Cyt_P450"/>
</dbReference>
<dbReference type="GO" id="GO:0004497">
    <property type="term" value="F:monooxygenase activity"/>
    <property type="evidence" value="ECO:0007669"/>
    <property type="project" value="UniProtKB-KW"/>
</dbReference>
<keyword evidence="11 16" id="KW-0472">Membrane</keyword>
<evidence type="ECO:0000256" key="5">
    <source>
        <dbReference type="ARBA" id="ARBA00022692"/>
    </source>
</evidence>
<comment type="caution">
    <text evidence="18">The sequence shown here is derived from an EMBL/GenBank/DDBJ whole genome shotgun (WGS) entry which is preliminary data.</text>
</comment>
<keyword evidence="4 14" id="KW-0349">Heme</keyword>
<name>A0A9P6HWW0_9PEZI</name>
<keyword evidence="7 16" id="KW-1133">Transmembrane helix</keyword>
<dbReference type="OrthoDB" id="8048523at2759"/>
<keyword evidence="10" id="KW-0503">Monooxygenase</keyword>
<feature type="domain" description="Heterokaryon incompatibility" evidence="17">
    <location>
        <begin position="733"/>
        <end position="852"/>
    </location>
</feature>
<evidence type="ECO:0000256" key="14">
    <source>
        <dbReference type="PIRSR" id="PIRSR602401-1"/>
    </source>
</evidence>
<evidence type="ECO:0000256" key="6">
    <source>
        <dbReference type="ARBA" id="ARBA00022723"/>
    </source>
</evidence>
<dbReference type="AlphaFoldDB" id="A0A9P6HWW0"/>
<dbReference type="GO" id="GO:0034486">
    <property type="term" value="P:vacuolar transmembrane transport"/>
    <property type="evidence" value="ECO:0007669"/>
    <property type="project" value="UniProtKB-ARBA"/>
</dbReference>
<feature type="transmembrane region" description="Helical" evidence="16">
    <location>
        <begin position="291"/>
        <end position="313"/>
    </location>
</feature>
<dbReference type="RefSeq" id="XP_038741330.1">
    <property type="nucleotide sequence ID" value="XM_038893215.1"/>
</dbReference>
<dbReference type="InterPro" id="IPR036396">
    <property type="entry name" value="Cyt_P450_sf"/>
</dbReference>
<dbReference type="FunFam" id="1.20.1280.290:FF:000009">
    <property type="entry name" value="PQ loop repeat family protein"/>
    <property type="match status" value="1"/>
</dbReference>
<feature type="binding site" description="axial binding residue" evidence="14">
    <location>
        <position position="703"/>
    </location>
    <ligand>
        <name>heme</name>
        <dbReference type="ChEBI" id="CHEBI:30413"/>
    </ligand>
    <ligandPart>
        <name>Fe</name>
        <dbReference type="ChEBI" id="CHEBI:18248"/>
    </ligandPart>
</feature>
<feature type="compositionally biased region" description="Low complexity" evidence="15">
    <location>
        <begin position="117"/>
        <end position="128"/>
    </location>
</feature>
<protein>
    <recommendedName>
        <fullName evidence="17">Heterokaryon incompatibility domain-containing protein</fullName>
    </recommendedName>
</protein>
<feature type="compositionally biased region" description="Basic and acidic residues" evidence="15">
    <location>
        <begin position="160"/>
        <end position="173"/>
    </location>
</feature>
<dbReference type="GeneID" id="62166289"/>
<evidence type="ECO:0000256" key="8">
    <source>
        <dbReference type="ARBA" id="ARBA00023002"/>
    </source>
</evidence>
<dbReference type="FunFam" id="1.20.1280.290:FF:000012">
    <property type="entry name" value="Vacuolar membrane PQ loop repeat protein"/>
    <property type="match status" value="1"/>
</dbReference>
<evidence type="ECO:0000256" key="10">
    <source>
        <dbReference type="ARBA" id="ARBA00023033"/>
    </source>
</evidence>
<dbReference type="SMART" id="SM00679">
    <property type="entry name" value="CTNS"/>
    <property type="match status" value="2"/>
</dbReference>
<proteinExistence type="inferred from homology"/>
<gene>
    <name evidence="18" type="ORF">CkaCkLH20_10501</name>
</gene>
<evidence type="ECO:0000256" key="3">
    <source>
        <dbReference type="ARBA" id="ARBA00010617"/>
    </source>
</evidence>
<keyword evidence="19" id="KW-1185">Reference proteome</keyword>
<dbReference type="GO" id="GO:0020037">
    <property type="term" value="F:heme binding"/>
    <property type="evidence" value="ECO:0007669"/>
    <property type="project" value="InterPro"/>
</dbReference>
<feature type="transmembrane region" description="Helical" evidence="16">
    <location>
        <begin position="189"/>
        <end position="206"/>
    </location>
</feature>
<dbReference type="CDD" id="cd11065">
    <property type="entry name" value="CYP64-like"/>
    <property type="match status" value="1"/>
</dbReference>
<evidence type="ECO:0000256" key="7">
    <source>
        <dbReference type="ARBA" id="ARBA00022989"/>
    </source>
</evidence>
<dbReference type="PRINTS" id="PR00463">
    <property type="entry name" value="EP450I"/>
</dbReference>
<dbReference type="PRINTS" id="PR00385">
    <property type="entry name" value="P450"/>
</dbReference>
<comment type="catalytic activity">
    <reaction evidence="13">
        <text>L-histidine(out) + L-arginine(in) = L-histidine(in) + L-arginine(out)</text>
        <dbReference type="Rhea" id="RHEA:71063"/>
        <dbReference type="ChEBI" id="CHEBI:32682"/>
        <dbReference type="ChEBI" id="CHEBI:57595"/>
    </reaction>
</comment>
<evidence type="ECO:0000313" key="19">
    <source>
        <dbReference type="Proteomes" id="UP000781932"/>
    </source>
</evidence>
<accession>A0A9P6HWW0</accession>
<evidence type="ECO:0000259" key="17">
    <source>
        <dbReference type="Pfam" id="PF06985"/>
    </source>
</evidence>
<dbReference type="PANTHER" id="PTHR46300:SF7">
    <property type="entry name" value="P450, PUTATIVE (EUROFUNG)-RELATED"/>
    <property type="match status" value="1"/>
</dbReference>
<evidence type="ECO:0000256" key="12">
    <source>
        <dbReference type="ARBA" id="ARBA00038039"/>
    </source>
</evidence>
<comment type="subcellular location">
    <subcellularLocation>
        <location evidence="2">Membrane</location>
        <topology evidence="2">Multi-pass membrane protein</topology>
    </subcellularLocation>
</comment>
<keyword evidence="9 14" id="KW-0408">Iron</keyword>
<comment type="cofactor">
    <cofactor evidence="1 14">
        <name>heme</name>
        <dbReference type="ChEBI" id="CHEBI:30413"/>
    </cofactor>
</comment>
<dbReference type="EMBL" id="JAATWM020000041">
    <property type="protein sequence ID" value="KAF9871869.1"/>
    <property type="molecule type" value="Genomic_DNA"/>
</dbReference>
<keyword evidence="5 16" id="KW-0812">Transmembrane</keyword>
<evidence type="ECO:0000256" key="2">
    <source>
        <dbReference type="ARBA" id="ARBA00004141"/>
    </source>
</evidence>
<dbReference type="InterPro" id="IPR050364">
    <property type="entry name" value="Cytochrome_P450_fung"/>
</dbReference>
<feature type="transmembrane region" description="Helical" evidence="16">
    <location>
        <begin position="56"/>
        <end position="79"/>
    </location>
</feature>
<dbReference type="PROSITE" id="PS00086">
    <property type="entry name" value="CYTOCHROME_P450"/>
    <property type="match status" value="1"/>
</dbReference>
<evidence type="ECO:0000256" key="15">
    <source>
        <dbReference type="SAM" id="MobiDB-lite"/>
    </source>
</evidence>
<dbReference type="Gene3D" id="1.20.1280.290">
    <property type="match status" value="2"/>
</dbReference>
<dbReference type="GO" id="GO:0098852">
    <property type="term" value="C:lytic vacuole membrane"/>
    <property type="evidence" value="ECO:0007669"/>
    <property type="project" value="UniProtKB-ARBA"/>
</dbReference>
<comment type="similarity">
    <text evidence="12">Belongs to the laat-1 family.</text>
</comment>
<dbReference type="InterPro" id="IPR010730">
    <property type="entry name" value="HET"/>
</dbReference>
<dbReference type="PANTHER" id="PTHR46300">
    <property type="entry name" value="P450, PUTATIVE (EUROFUNG)-RELATED-RELATED"/>
    <property type="match status" value="1"/>
</dbReference>
<dbReference type="InterPro" id="IPR002401">
    <property type="entry name" value="Cyt_P450_E_grp-I"/>
</dbReference>
<reference evidence="18" key="1">
    <citation type="submission" date="2020-03" db="EMBL/GenBank/DDBJ databases">
        <authorList>
            <person name="He L."/>
        </authorList>
    </citation>
    <scope>NUCLEOTIDE SEQUENCE</scope>
    <source>
        <strain evidence="18">CkLH20</strain>
    </source>
</reference>
<dbReference type="GO" id="GO:0016705">
    <property type="term" value="F:oxidoreductase activity, acting on paired donors, with incorporation or reduction of molecular oxygen"/>
    <property type="evidence" value="ECO:0007669"/>
    <property type="project" value="InterPro"/>
</dbReference>
<dbReference type="Pfam" id="PF00067">
    <property type="entry name" value="p450"/>
    <property type="match status" value="1"/>
</dbReference>
<reference evidence="18" key="2">
    <citation type="submission" date="2020-11" db="EMBL/GenBank/DDBJ databases">
        <title>Whole genome sequencing of Colletotrichum sp.</title>
        <authorList>
            <person name="Li H."/>
        </authorList>
    </citation>
    <scope>NUCLEOTIDE SEQUENCE</scope>
    <source>
        <strain evidence="18">CkLH20</strain>
    </source>
</reference>
<dbReference type="InterPro" id="IPR006603">
    <property type="entry name" value="PQ-loop_rpt"/>
</dbReference>
<evidence type="ECO:0000256" key="13">
    <source>
        <dbReference type="ARBA" id="ARBA00050768"/>
    </source>
</evidence>
<dbReference type="GO" id="GO:0015174">
    <property type="term" value="F:basic amino acid transmembrane transporter activity"/>
    <property type="evidence" value="ECO:0007669"/>
    <property type="project" value="UniProtKB-ARBA"/>
</dbReference>
<organism evidence="18 19">
    <name type="scientific">Colletotrichum karsti</name>
    <dbReference type="NCBI Taxonomy" id="1095194"/>
    <lineage>
        <taxon>Eukaryota</taxon>
        <taxon>Fungi</taxon>
        <taxon>Dikarya</taxon>
        <taxon>Ascomycota</taxon>
        <taxon>Pezizomycotina</taxon>
        <taxon>Sordariomycetes</taxon>
        <taxon>Hypocreomycetidae</taxon>
        <taxon>Glomerellales</taxon>
        <taxon>Glomerellaceae</taxon>
        <taxon>Colletotrichum</taxon>
        <taxon>Colletotrichum boninense species complex</taxon>
    </lineage>
</organism>
<feature type="transmembrane region" description="Helical" evidence="16">
    <location>
        <begin position="85"/>
        <end position="105"/>
    </location>
</feature>
<evidence type="ECO:0000256" key="11">
    <source>
        <dbReference type="ARBA" id="ARBA00023136"/>
    </source>
</evidence>
<evidence type="ECO:0000313" key="18">
    <source>
        <dbReference type="EMBL" id="KAF9871869.1"/>
    </source>
</evidence>
<dbReference type="InterPro" id="IPR017972">
    <property type="entry name" value="Cyt_P450_CS"/>
</dbReference>
<evidence type="ECO:0000256" key="16">
    <source>
        <dbReference type="SAM" id="Phobius"/>
    </source>
</evidence>
<dbReference type="Gene3D" id="1.10.630.10">
    <property type="entry name" value="Cytochrome P450"/>
    <property type="match status" value="1"/>
</dbReference>
<dbReference type="SUPFAM" id="SSF48264">
    <property type="entry name" value="Cytochrome P450"/>
    <property type="match status" value="1"/>
</dbReference>
<dbReference type="Pfam" id="PF04193">
    <property type="entry name" value="PQ-loop"/>
    <property type="match status" value="2"/>
</dbReference>
<dbReference type="Pfam" id="PF06985">
    <property type="entry name" value="HET"/>
    <property type="match status" value="1"/>
</dbReference>
<evidence type="ECO:0000256" key="4">
    <source>
        <dbReference type="ARBA" id="ARBA00022617"/>
    </source>
</evidence>
<keyword evidence="8" id="KW-0560">Oxidoreductase</keyword>
<feature type="transmembrane region" description="Helical" evidence="16">
    <location>
        <begin position="265"/>
        <end position="285"/>
    </location>
</feature>
<keyword evidence="6 14" id="KW-0479">Metal-binding</keyword>